<keyword evidence="11" id="KW-1185">Reference proteome</keyword>
<dbReference type="InterPro" id="IPR000626">
    <property type="entry name" value="Ubiquitin-like_dom"/>
</dbReference>
<evidence type="ECO:0000256" key="7">
    <source>
        <dbReference type="ARBA" id="ARBA00022843"/>
    </source>
</evidence>
<reference evidence="10 11" key="1">
    <citation type="submission" date="2024-02" db="EMBL/GenBank/DDBJ databases">
        <title>Chromosome-scale genome assembly of the rough periwinkle Littorina saxatilis.</title>
        <authorList>
            <person name="De Jode A."/>
            <person name="Faria R."/>
            <person name="Formenti G."/>
            <person name="Sims Y."/>
            <person name="Smith T.P."/>
            <person name="Tracey A."/>
            <person name="Wood J.M.D."/>
            <person name="Zagrodzka Z.B."/>
            <person name="Johannesson K."/>
            <person name="Butlin R.K."/>
            <person name="Leder E.H."/>
        </authorList>
    </citation>
    <scope>NUCLEOTIDE SEQUENCE [LARGE SCALE GENOMIC DNA]</scope>
    <source>
        <strain evidence="10">Snail1</strain>
        <tissue evidence="10">Muscle</tissue>
    </source>
</reference>
<gene>
    <name evidence="10" type="ORF">V1264_016246</name>
</gene>
<keyword evidence="5" id="KW-1017">Isopeptide bond</keyword>
<evidence type="ECO:0000256" key="5">
    <source>
        <dbReference type="ARBA" id="ARBA00022499"/>
    </source>
</evidence>
<dbReference type="GO" id="GO:0005634">
    <property type="term" value="C:nucleus"/>
    <property type="evidence" value="ECO:0007669"/>
    <property type="project" value="UniProtKB-SubCell"/>
</dbReference>
<accession>A0AAN9GHR3</accession>
<evidence type="ECO:0000256" key="3">
    <source>
        <dbReference type="ARBA" id="ARBA00008430"/>
    </source>
</evidence>
<dbReference type="Pfam" id="PF00240">
    <property type="entry name" value="ubiquitin"/>
    <property type="match status" value="2"/>
</dbReference>
<dbReference type="SMART" id="SM00213">
    <property type="entry name" value="UBQ"/>
    <property type="match status" value="2"/>
</dbReference>
<keyword evidence="7" id="KW-0832">Ubl conjugation</keyword>
<dbReference type="GO" id="GO:0005737">
    <property type="term" value="C:cytoplasm"/>
    <property type="evidence" value="ECO:0007669"/>
    <property type="project" value="UniProtKB-SubCell"/>
</dbReference>
<comment type="subcellular location">
    <subcellularLocation>
        <location evidence="2">Cytoplasm</location>
    </subcellularLocation>
    <subcellularLocation>
        <location evidence="1">Nucleus</location>
    </subcellularLocation>
</comment>
<dbReference type="PRINTS" id="PR00348">
    <property type="entry name" value="UBIQUITIN"/>
</dbReference>
<keyword evidence="6" id="KW-0677">Repeat</keyword>
<feature type="domain" description="Ubiquitin-like" evidence="9">
    <location>
        <begin position="79"/>
        <end position="154"/>
    </location>
</feature>
<proteinExistence type="inferred from homology"/>
<evidence type="ECO:0000313" key="11">
    <source>
        <dbReference type="Proteomes" id="UP001374579"/>
    </source>
</evidence>
<organism evidence="10 11">
    <name type="scientific">Littorina saxatilis</name>
    <dbReference type="NCBI Taxonomy" id="31220"/>
    <lineage>
        <taxon>Eukaryota</taxon>
        <taxon>Metazoa</taxon>
        <taxon>Spiralia</taxon>
        <taxon>Lophotrochozoa</taxon>
        <taxon>Mollusca</taxon>
        <taxon>Gastropoda</taxon>
        <taxon>Caenogastropoda</taxon>
        <taxon>Littorinimorpha</taxon>
        <taxon>Littorinoidea</taxon>
        <taxon>Littorinidae</taxon>
        <taxon>Littorina</taxon>
    </lineage>
</organism>
<dbReference type="AlphaFoldDB" id="A0AAN9GHR3"/>
<evidence type="ECO:0000313" key="10">
    <source>
        <dbReference type="EMBL" id="KAK7108511.1"/>
    </source>
</evidence>
<evidence type="ECO:0000256" key="2">
    <source>
        <dbReference type="ARBA" id="ARBA00004496"/>
    </source>
</evidence>
<evidence type="ECO:0000256" key="6">
    <source>
        <dbReference type="ARBA" id="ARBA00022737"/>
    </source>
</evidence>
<comment type="similarity">
    <text evidence="3">Belongs to the ubiquitin family.</text>
</comment>
<dbReference type="SUPFAM" id="SSF54236">
    <property type="entry name" value="Ubiquitin-like"/>
    <property type="match status" value="2"/>
</dbReference>
<feature type="domain" description="Ubiquitin-like" evidence="9">
    <location>
        <begin position="1"/>
        <end position="74"/>
    </location>
</feature>
<dbReference type="FunFam" id="3.10.20.90:FF:000469">
    <property type="entry name" value="Polyubiquitin-C"/>
    <property type="match status" value="1"/>
</dbReference>
<dbReference type="InterPro" id="IPR019956">
    <property type="entry name" value="Ubiquitin_dom"/>
</dbReference>
<sequence length="159" mass="17939">MKIHVKTLVGKTITVEVSPSDTVATVKAKVEEKEPDFPQHKQRLLYGRDVQMDDGRSLTSYSVKDGDTLHLLIRSVVPMQIFVKSLIGKTVTLDVNASDTVLQLKRQVEEREEIPPDMQRLIFNGKQLEDERTLASYNITRLATLHLLMRVVGGVVLMV</sequence>
<dbReference type="InterPro" id="IPR029071">
    <property type="entry name" value="Ubiquitin-like_domsf"/>
</dbReference>
<dbReference type="CDD" id="cd17039">
    <property type="entry name" value="Ubl_ubiquitin_like"/>
    <property type="match status" value="1"/>
</dbReference>
<dbReference type="PROSITE" id="PS00299">
    <property type="entry name" value="UBIQUITIN_1"/>
    <property type="match status" value="1"/>
</dbReference>
<dbReference type="PROSITE" id="PS50053">
    <property type="entry name" value="UBIQUITIN_2"/>
    <property type="match status" value="2"/>
</dbReference>
<dbReference type="InterPro" id="IPR050158">
    <property type="entry name" value="Ubiquitin_ubiquitin-like"/>
</dbReference>
<evidence type="ECO:0000256" key="4">
    <source>
        <dbReference type="ARBA" id="ARBA00022490"/>
    </source>
</evidence>
<dbReference type="FunFam" id="3.10.20.90:FF:000160">
    <property type="entry name" value="Polyubiquitin-C"/>
    <property type="match status" value="1"/>
</dbReference>
<comment type="caution">
    <text evidence="10">The sequence shown here is derived from an EMBL/GenBank/DDBJ whole genome shotgun (WGS) entry which is preliminary data.</text>
</comment>
<dbReference type="EMBL" id="JBAMIC010000004">
    <property type="protein sequence ID" value="KAK7108511.1"/>
    <property type="molecule type" value="Genomic_DNA"/>
</dbReference>
<dbReference type="InterPro" id="IPR019954">
    <property type="entry name" value="Ubiquitin_CS"/>
</dbReference>
<evidence type="ECO:0000256" key="1">
    <source>
        <dbReference type="ARBA" id="ARBA00004123"/>
    </source>
</evidence>
<dbReference type="Proteomes" id="UP001374579">
    <property type="component" value="Unassembled WGS sequence"/>
</dbReference>
<dbReference type="PANTHER" id="PTHR10666">
    <property type="entry name" value="UBIQUITIN"/>
    <property type="match status" value="1"/>
</dbReference>
<evidence type="ECO:0000256" key="8">
    <source>
        <dbReference type="ARBA" id="ARBA00023242"/>
    </source>
</evidence>
<keyword evidence="4" id="KW-0963">Cytoplasm</keyword>
<name>A0AAN9GHR3_9CAEN</name>
<protein>
    <recommendedName>
        <fullName evidence="9">Ubiquitin-like domain-containing protein</fullName>
    </recommendedName>
</protein>
<dbReference type="Gene3D" id="3.10.20.90">
    <property type="entry name" value="Phosphatidylinositol 3-kinase Catalytic Subunit, Chain A, domain 1"/>
    <property type="match status" value="2"/>
</dbReference>
<keyword evidence="8" id="KW-0539">Nucleus</keyword>
<evidence type="ECO:0000259" key="9">
    <source>
        <dbReference type="PROSITE" id="PS50053"/>
    </source>
</evidence>